<dbReference type="AlphaFoldDB" id="A0AAD3Y8H5"/>
<reference evidence="1" key="1">
    <citation type="submission" date="2023-05" db="EMBL/GenBank/DDBJ databases">
        <title>Nepenthes gracilis genome sequencing.</title>
        <authorList>
            <person name="Fukushima K."/>
        </authorList>
    </citation>
    <scope>NUCLEOTIDE SEQUENCE</scope>
    <source>
        <strain evidence="1">SING2019-196</strain>
    </source>
</reference>
<comment type="caution">
    <text evidence="1">The sequence shown here is derived from an EMBL/GenBank/DDBJ whole genome shotgun (WGS) entry which is preliminary data.</text>
</comment>
<evidence type="ECO:0000313" key="1">
    <source>
        <dbReference type="EMBL" id="GMH31349.1"/>
    </source>
</evidence>
<sequence>MSLVVHFASRRRNGELTGIVENKHANVFEWSVDAEAGDGGMKPEVLIHDDGCMEIQGVGFEARPSGLYNGAVDAGLSAAKRYSTSQLSL</sequence>
<accession>A0AAD3Y8H5</accession>
<evidence type="ECO:0000313" key="2">
    <source>
        <dbReference type="Proteomes" id="UP001279734"/>
    </source>
</evidence>
<name>A0AAD3Y8H5_NEPGR</name>
<keyword evidence="2" id="KW-1185">Reference proteome</keyword>
<dbReference type="Proteomes" id="UP001279734">
    <property type="component" value="Unassembled WGS sequence"/>
</dbReference>
<protein>
    <submittedName>
        <fullName evidence="1">Uncharacterized protein</fullName>
    </submittedName>
</protein>
<proteinExistence type="predicted"/>
<gene>
    <name evidence="1" type="ORF">Nepgr_033192</name>
</gene>
<organism evidence="1 2">
    <name type="scientific">Nepenthes gracilis</name>
    <name type="common">Slender pitcher plant</name>
    <dbReference type="NCBI Taxonomy" id="150966"/>
    <lineage>
        <taxon>Eukaryota</taxon>
        <taxon>Viridiplantae</taxon>
        <taxon>Streptophyta</taxon>
        <taxon>Embryophyta</taxon>
        <taxon>Tracheophyta</taxon>
        <taxon>Spermatophyta</taxon>
        <taxon>Magnoliopsida</taxon>
        <taxon>eudicotyledons</taxon>
        <taxon>Gunneridae</taxon>
        <taxon>Pentapetalae</taxon>
        <taxon>Caryophyllales</taxon>
        <taxon>Nepenthaceae</taxon>
        <taxon>Nepenthes</taxon>
    </lineage>
</organism>
<dbReference type="EMBL" id="BSYO01000040">
    <property type="protein sequence ID" value="GMH31349.1"/>
    <property type="molecule type" value="Genomic_DNA"/>
</dbReference>